<sequence length="88" mass="9766">MTIHGADIQQLRDLSGKFKTEAGNLSTLISHLQTATTSSDAYWKGPAADRFRNEWSQLKPTFDKFVQTLHDAQNSAKTNADNVEAATR</sequence>
<dbReference type="OrthoDB" id="3538531at2"/>
<dbReference type="Gene3D" id="1.10.287.1060">
    <property type="entry name" value="ESAT-6-like"/>
    <property type="match status" value="1"/>
</dbReference>
<keyword evidence="2" id="KW-1185">Reference proteome</keyword>
<dbReference type="EMBL" id="FNIE01000006">
    <property type="protein sequence ID" value="SDN91664.1"/>
    <property type="molecule type" value="Genomic_DNA"/>
</dbReference>
<gene>
    <name evidence="1" type="ORF">SAMN05216259_106220</name>
</gene>
<evidence type="ECO:0000313" key="2">
    <source>
        <dbReference type="Proteomes" id="UP000199341"/>
    </source>
</evidence>
<dbReference type="SUPFAM" id="SSF140453">
    <property type="entry name" value="EsxAB dimer-like"/>
    <property type="match status" value="1"/>
</dbReference>
<dbReference type="STRING" id="310781.SAMN05216259_106220"/>
<dbReference type="InterPro" id="IPR036689">
    <property type="entry name" value="ESAT-6-like_sf"/>
</dbReference>
<dbReference type="RefSeq" id="WP_093785007.1">
    <property type="nucleotide sequence ID" value="NZ_FNIE01000006.1"/>
</dbReference>
<proteinExistence type="predicted"/>
<accession>A0A1H0FAJ5</accession>
<dbReference type="Pfam" id="PF06013">
    <property type="entry name" value="WXG100"/>
    <property type="match status" value="1"/>
</dbReference>
<name>A0A1H0FAJ5_9ACTN</name>
<dbReference type="NCBIfam" id="TIGR03930">
    <property type="entry name" value="WXG100_ESAT6"/>
    <property type="match status" value="1"/>
</dbReference>
<dbReference type="AlphaFoldDB" id="A0A1H0FAJ5"/>
<dbReference type="Proteomes" id="UP000199341">
    <property type="component" value="Unassembled WGS sequence"/>
</dbReference>
<dbReference type="InterPro" id="IPR010310">
    <property type="entry name" value="T7SS_ESAT-6-like"/>
</dbReference>
<protein>
    <submittedName>
        <fullName evidence="1">WXG100 family type VII secretion target</fullName>
    </submittedName>
</protein>
<reference evidence="1 2" key="1">
    <citation type="submission" date="2016-10" db="EMBL/GenBank/DDBJ databases">
        <authorList>
            <person name="de Groot N.N."/>
        </authorList>
    </citation>
    <scope>NUCLEOTIDE SEQUENCE [LARGE SCALE GENOMIC DNA]</scope>
    <source>
        <strain evidence="1 2">CGMCC 4.2022</strain>
    </source>
</reference>
<organism evidence="1 2">
    <name type="scientific">Actinacidiphila guanduensis</name>
    <dbReference type="NCBI Taxonomy" id="310781"/>
    <lineage>
        <taxon>Bacteria</taxon>
        <taxon>Bacillati</taxon>
        <taxon>Actinomycetota</taxon>
        <taxon>Actinomycetes</taxon>
        <taxon>Kitasatosporales</taxon>
        <taxon>Streptomycetaceae</taxon>
        <taxon>Actinacidiphila</taxon>
    </lineage>
</organism>
<evidence type="ECO:0000313" key="1">
    <source>
        <dbReference type="EMBL" id="SDN91664.1"/>
    </source>
</evidence>